<feature type="region of interest" description="Disordered" evidence="14">
    <location>
        <begin position="1"/>
        <end position="52"/>
    </location>
</feature>
<evidence type="ECO:0000256" key="4">
    <source>
        <dbReference type="ARBA" id="ARBA00022595"/>
    </source>
</evidence>
<organismHost>
    <name type="scientific">Pan troglodytes</name>
    <name type="common">Chimpanzee</name>
    <dbReference type="NCBI Taxonomy" id="9598"/>
</organismHost>
<evidence type="ECO:0000256" key="3">
    <source>
        <dbReference type="ARBA" id="ARBA00022581"/>
    </source>
</evidence>
<dbReference type="Pfam" id="PF00695">
    <property type="entry name" value="vMSA"/>
    <property type="match status" value="1"/>
</dbReference>
<evidence type="ECO:0000256" key="5">
    <source>
        <dbReference type="ARBA" id="ARBA00022692"/>
    </source>
</evidence>
<organismHost>
    <name type="scientific">Homo sapiens</name>
    <name type="common">Human</name>
    <dbReference type="NCBI Taxonomy" id="9606"/>
</organismHost>
<evidence type="ECO:0000256" key="6">
    <source>
        <dbReference type="ARBA" id="ARBA00022707"/>
    </source>
</evidence>
<dbReference type="GO" id="GO:0055036">
    <property type="term" value="C:virion membrane"/>
    <property type="evidence" value="ECO:0007669"/>
    <property type="project" value="UniProtKB-SubCell"/>
</dbReference>
<feature type="compositionally biased region" description="Polar residues" evidence="14">
    <location>
        <begin position="185"/>
        <end position="204"/>
    </location>
</feature>
<dbReference type="InterPro" id="IPR000349">
    <property type="entry name" value="HBV_HBSAG"/>
</dbReference>
<keyword evidence="3" id="KW-0945">Host-virus interaction</keyword>
<proteinExistence type="predicted"/>
<dbReference type="GO" id="GO:0039663">
    <property type="term" value="P:membrane fusion involved in viral entry into host cell"/>
    <property type="evidence" value="ECO:0007669"/>
    <property type="project" value="UniProtKB-KW"/>
</dbReference>
<evidence type="ECO:0000256" key="9">
    <source>
        <dbReference type="ARBA" id="ARBA00022989"/>
    </source>
</evidence>
<accession>Q7THR6</accession>
<keyword evidence="11" id="KW-0325">Glycoprotein</keyword>
<evidence type="ECO:0000256" key="14">
    <source>
        <dbReference type="SAM" id="MobiDB-lite"/>
    </source>
</evidence>
<keyword evidence="7" id="KW-1161">Viral attachment to host cell</keyword>
<keyword evidence="8" id="KW-0946">Virion</keyword>
<dbReference type="EMBL" id="AY220700">
    <property type="protein sequence ID" value="AAP40754.1"/>
    <property type="molecule type" value="Genomic_DNA"/>
</dbReference>
<evidence type="ECO:0000313" key="16">
    <source>
        <dbReference type="Proteomes" id="UP000137789"/>
    </source>
</evidence>
<keyword evidence="9" id="KW-1133">Transmembrane helix</keyword>
<evidence type="ECO:0000256" key="7">
    <source>
        <dbReference type="ARBA" id="ARBA00022804"/>
    </source>
</evidence>
<evidence type="ECO:0000256" key="11">
    <source>
        <dbReference type="ARBA" id="ARBA00023180"/>
    </source>
</evidence>
<organism evidence="15 16">
    <name type="scientific">Hepatitis B virus</name>
    <name type="common">HBV</name>
    <dbReference type="NCBI Taxonomy" id="10407"/>
    <lineage>
        <taxon>Viruses</taxon>
        <taxon>Riboviria</taxon>
        <taxon>Pararnavirae</taxon>
        <taxon>Artverviricota</taxon>
        <taxon>Revtraviricetes</taxon>
        <taxon>Blubervirales</taxon>
        <taxon>Hepadnaviridae</taxon>
        <taxon>Orthohepadnavirus</taxon>
        <taxon>Orthohepadnavirus hominoidei</taxon>
    </lineage>
</organism>
<keyword evidence="6" id="KW-0519">Myristate</keyword>
<evidence type="ECO:0000256" key="2">
    <source>
        <dbReference type="ARBA" id="ARBA00022506"/>
    </source>
</evidence>
<protein>
    <submittedName>
        <fullName evidence="15">Truncated large S protein</fullName>
    </submittedName>
</protein>
<evidence type="ECO:0000256" key="10">
    <source>
        <dbReference type="ARBA" id="ARBA00023136"/>
    </source>
</evidence>
<sequence>MGGWSSKPRQGMGTNLSVPNPLGFFPDHQLDPAFGANSNNPDWDFNPNKDHWPEANQVGAGQGTLTTVPVAPPPASTNRQAMQWNSTTFHQALLDPRVRGLYLPAGGSSSGTVNPVPTTASPISSIFSRTGDPAPNMENTTSGFLGPLLVLQAGFFLLTRILTIPQSLDSWWTSLSFLGGAPTCPGQNSQSPTSNHSPTSCPPI</sequence>
<reference evidence="15 16" key="1">
    <citation type="journal article" date="2005" name="J. Med. Virol.">
        <title>High replicative full-length lamivudine-resistant hepatitis B virus isolated during acute exacerbations.</title>
        <authorList>
            <person name="Zhang J.M."/>
            <person name="Yao X."/>
            <person name="Wang Y.X."/>
            <person name="Liu F."/>
            <person name="Ma Z.M."/>
            <person name="Weng X.H."/>
            <person name="Wen Y.M."/>
        </authorList>
    </citation>
    <scope>NUCLEOTIDE SEQUENCE [LARGE SCALE GENOMIC DNA]</scope>
    <source>
        <strain evidence="15">MH534978</strain>
    </source>
</reference>
<evidence type="ECO:0000313" key="15">
    <source>
        <dbReference type="EMBL" id="AAP40754.1"/>
    </source>
</evidence>
<evidence type="ECO:0000256" key="13">
    <source>
        <dbReference type="ARBA" id="ARBA00023296"/>
    </source>
</evidence>
<name>Q7THR6_HBV</name>
<feature type="region of interest" description="Disordered" evidence="14">
    <location>
        <begin position="184"/>
        <end position="204"/>
    </location>
</feature>
<comment type="subcellular location">
    <subcellularLocation>
        <location evidence="1">Virion membrane</location>
    </subcellularLocation>
</comment>
<keyword evidence="2" id="KW-1168">Fusion of virus membrane with host membrane</keyword>
<gene>
    <name evidence="15" type="primary">S</name>
</gene>
<evidence type="ECO:0000256" key="1">
    <source>
        <dbReference type="ARBA" id="ARBA00004182"/>
    </source>
</evidence>
<dbReference type="GO" id="GO:0019062">
    <property type="term" value="P:virion attachment to host cell"/>
    <property type="evidence" value="ECO:0007669"/>
    <property type="project" value="UniProtKB-KW"/>
</dbReference>
<dbReference type="GO" id="GO:0046718">
    <property type="term" value="P:symbiont entry into host cell"/>
    <property type="evidence" value="ECO:0007669"/>
    <property type="project" value="UniProtKB-KW"/>
</dbReference>
<keyword evidence="12" id="KW-0449">Lipoprotein</keyword>
<keyword evidence="13" id="KW-1160">Virus entry into host cell</keyword>
<keyword evidence="10" id="KW-0472">Membrane</keyword>
<keyword evidence="5" id="KW-0812">Transmembrane</keyword>
<evidence type="ECO:0000256" key="12">
    <source>
        <dbReference type="ARBA" id="ARBA00023288"/>
    </source>
</evidence>
<evidence type="ECO:0000256" key="8">
    <source>
        <dbReference type="ARBA" id="ARBA00022844"/>
    </source>
</evidence>
<dbReference type="Proteomes" id="UP000137789">
    <property type="component" value="Genome"/>
</dbReference>
<keyword evidence="4" id="KW-1162">Viral penetration into host cytoplasm</keyword>